<proteinExistence type="inferred from homology"/>
<dbReference type="GO" id="GO:0015628">
    <property type="term" value="P:protein secretion by the type II secretion system"/>
    <property type="evidence" value="ECO:0007669"/>
    <property type="project" value="UniProtKB-UniRule"/>
</dbReference>
<name>A0A7W9A3U0_9CAUL</name>
<dbReference type="InterPro" id="IPR045584">
    <property type="entry name" value="Pilin-like"/>
</dbReference>
<dbReference type="EMBL" id="JACIJB010000004">
    <property type="protein sequence ID" value="MBB5660675.1"/>
    <property type="molecule type" value="Genomic_DNA"/>
</dbReference>
<keyword evidence="7" id="KW-1133">Transmembrane helix</keyword>
<dbReference type="PROSITE" id="PS00409">
    <property type="entry name" value="PROKAR_NTER_METHYL"/>
    <property type="match status" value="1"/>
</dbReference>
<reference evidence="11 12" key="1">
    <citation type="submission" date="2020-08" db="EMBL/GenBank/DDBJ databases">
        <title>Genomic Encyclopedia of Type Strains, Phase IV (KMG-IV): sequencing the most valuable type-strain genomes for metagenomic binning, comparative biology and taxonomic classification.</title>
        <authorList>
            <person name="Goeker M."/>
        </authorList>
    </citation>
    <scope>NUCLEOTIDE SEQUENCE [LARGE SCALE GENOMIC DNA]</scope>
    <source>
        <strain evidence="11 12">DSM 24448</strain>
    </source>
</reference>
<dbReference type="PANTHER" id="PTHR38779">
    <property type="entry name" value="TYPE II SECRETION SYSTEM PROTEIN I-RELATED"/>
    <property type="match status" value="1"/>
</dbReference>
<keyword evidence="12" id="KW-1185">Reference proteome</keyword>
<dbReference type="Pfam" id="PF07963">
    <property type="entry name" value="N_methyl"/>
    <property type="match status" value="1"/>
</dbReference>
<comment type="PTM">
    <text evidence="9">Cleaved by prepilin peptidase.</text>
</comment>
<comment type="function">
    <text evidence="9">Component of the type II secretion system required for the energy-dependent secretion of extracellular factors such as proteases and toxins from the periplasm.</text>
</comment>
<comment type="similarity">
    <text evidence="2 9">Belongs to the GSP I family.</text>
</comment>
<dbReference type="Proteomes" id="UP000548978">
    <property type="component" value="Unassembled WGS sequence"/>
</dbReference>
<keyword evidence="8" id="KW-0472">Membrane</keyword>
<dbReference type="AlphaFoldDB" id="A0A7W9A3U0"/>
<comment type="caution">
    <text evidence="11">The sequence shown here is derived from an EMBL/GenBank/DDBJ whole genome shotgun (WGS) entry which is preliminary data.</text>
</comment>
<comment type="subcellular location">
    <subcellularLocation>
        <location evidence="1 9">Cell inner membrane</location>
        <topology evidence="1 9">Single-pass membrane protein</topology>
    </subcellularLocation>
</comment>
<evidence type="ECO:0000256" key="9">
    <source>
        <dbReference type="RuleBase" id="RU368030"/>
    </source>
</evidence>
<evidence type="ECO:0000313" key="11">
    <source>
        <dbReference type="EMBL" id="MBB5660675.1"/>
    </source>
</evidence>
<dbReference type="GO" id="GO:0005886">
    <property type="term" value="C:plasma membrane"/>
    <property type="evidence" value="ECO:0007669"/>
    <property type="project" value="UniProtKB-SubCell"/>
</dbReference>
<dbReference type="InterPro" id="IPR010052">
    <property type="entry name" value="T2SS_protein-GspI"/>
</dbReference>
<keyword evidence="5 9" id="KW-0997">Cell inner membrane</keyword>
<evidence type="ECO:0000256" key="2">
    <source>
        <dbReference type="ARBA" id="ARBA00008358"/>
    </source>
</evidence>
<evidence type="ECO:0000256" key="5">
    <source>
        <dbReference type="ARBA" id="ARBA00022519"/>
    </source>
</evidence>
<gene>
    <name evidence="11" type="ORF">FHS65_001421</name>
</gene>
<accession>A0A7W9A3U0</accession>
<evidence type="ECO:0000256" key="6">
    <source>
        <dbReference type="ARBA" id="ARBA00022692"/>
    </source>
</evidence>
<evidence type="ECO:0000259" key="10">
    <source>
        <dbReference type="Pfam" id="PF02501"/>
    </source>
</evidence>
<dbReference type="Pfam" id="PF02501">
    <property type="entry name" value="T2SSI"/>
    <property type="match status" value="1"/>
</dbReference>
<keyword evidence="3" id="KW-1003">Cell membrane</keyword>
<keyword evidence="6" id="KW-0812">Transmembrane</keyword>
<dbReference type="RefSeq" id="WP_241153193.1">
    <property type="nucleotide sequence ID" value="NZ_JACIJB010000004.1"/>
</dbReference>
<evidence type="ECO:0000256" key="3">
    <source>
        <dbReference type="ARBA" id="ARBA00022475"/>
    </source>
</evidence>
<dbReference type="NCBIfam" id="TIGR01707">
    <property type="entry name" value="gspI"/>
    <property type="match status" value="1"/>
</dbReference>
<feature type="domain" description="Type II secretion system protein GspI C-terminal" evidence="10">
    <location>
        <begin position="42"/>
        <end position="115"/>
    </location>
</feature>
<evidence type="ECO:0000256" key="4">
    <source>
        <dbReference type="ARBA" id="ARBA00022481"/>
    </source>
</evidence>
<dbReference type="InterPro" id="IPR012902">
    <property type="entry name" value="N_methyl_site"/>
</dbReference>
<protein>
    <recommendedName>
        <fullName evidence="9">Type II secretion system protein I</fullName>
        <shortName evidence="9">T2SS minor pseudopilin I</shortName>
    </recommendedName>
</protein>
<dbReference type="GO" id="GO:0015627">
    <property type="term" value="C:type II protein secretion system complex"/>
    <property type="evidence" value="ECO:0007669"/>
    <property type="project" value="UniProtKB-UniRule"/>
</dbReference>
<dbReference type="PANTHER" id="PTHR38779:SF2">
    <property type="entry name" value="TYPE II SECRETION SYSTEM PROTEIN I-RELATED"/>
    <property type="match status" value="1"/>
</dbReference>
<evidence type="ECO:0000313" key="12">
    <source>
        <dbReference type="Proteomes" id="UP000548978"/>
    </source>
</evidence>
<evidence type="ECO:0000256" key="7">
    <source>
        <dbReference type="ARBA" id="ARBA00022989"/>
    </source>
</evidence>
<dbReference type="InterPro" id="IPR003413">
    <property type="entry name" value="T2SS_GspI_C"/>
</dbReference>
<sequence length="121" mass="13172">MRRRRRSGFTLIEMMVALAVFSLAALALLRMTTENTRTAGELETRTLAGIVADNLAVETLVAVDPPAPGETAGETDLGGRRWMWRRIVSGTGDPALLRIEVRVSDDGVWTSAEAVLFRSVS</sequence>
<organism evidence="11 12">
    <name type="scientific">Brevundimonas halotolerans</name>
    <dbReference type="NCBI Taxonomy" id="69670"/>
    <lineage>
        <taxon>Bacteria</taxon>
        <taxon>Pseudomonadati</taxon>
        <taxon>Pseudomonadota</taxon>
        <taxon>Alphaproteobacteria</taxon>
        <taxon>Caulobacterales</taxon>
        <taxon>Caulobacteraceae</taxon>
        <taxon>Brevundimonas</taxon>
    </lineage>
</organism>
<evidence type="ECO:0000256" key="8">
    <source>
        <dbReference type="ARBA" id="ARBA00023136"/>
    </source>
</evidence>
<evidence type="ECO:0000256" key="1">
    <source>
        <dbReference type="ARBA" id="ARBA00004377"/>
    </source>
</evidence>
<dbReference type="Gene3D" id="3.30.1300.30">
    <property type="entry name" value="GSPII I/J protein-like"/>
    <property type="match status" value="1"/>
</dbReference>
<comment type="subunit">
    <text evidence="9">Type II secretion is composed of four main components: the outer membrane complex, the inner membrane complex, the cytoplasmic secretion ATPase and the periplasm-spanning pseudopilus.</text>
</comment>
<keyword evidence="4 9" id="KW-0488">Methylation</keyword>
<dbReference type="NCBIfam" id="TIGR02532">
    <property type="entry name" value="IV_pilin_GFxxxE"/>
    <property type="match status" value="1"/>
</dbReference>
<dbReference type="SUPFAM" id="SSF54523">
    <property type="entry name" value="Pili subunits"/>
    <property type="match status" value="1"/>
</dbReference>